<dbReference type="PANTHER" id="PTHR42760">
    <property type="entry name" value="SHORT-CHAIN DEHYDROGENASES/REDUCTASES FAMILY MEMBER"/>
    <property type="match status" value="1"/>
</dbReference>
<reference evidence="4 5" key="1">
    <citation type="submission" date="2016-06" db="EMBL/GenBank/DDBJ databases">
        <authorList>
            <person name="Kjaerup R.B."/>
            <person name="Dalgaard T.S."/>
            <person name="Juul-Madsen H.R."/>
        </authorList>
    </citation>
    <scope>NUCLEOTIDE SEQUENCE [LARGE SCALE GENOMIC DNA]</scope>
    <source>
        <strain evidence="4 5">Pb300</strain>
    </source>
</reference>
<evidence type="ECO:0000313" key="5">
    <source>
        <dbReference type="Proteomes" id="UP000242814"/>
    </source>
</evidence>
<dbReference type="VEuPathDB" id="FungiDB:PADG_06201"/>
<name>A0A1D2JHU8_PARBR</name>
<proteinExistence type="inferred from homology"/>
<dbReference type="AlphaFoldDB" id="A0A1D2JHU8"/>
<protein>
    <submittedName>
        <fullName evidence="4">Uncharacterized protein</fullName>
    </submittedName>
</protein>
<dbReference type="InterPro" id="IPR002347">
    <property type="entry name" value="SDR_fam"/>
</dbReference>
<comment type="caution">
    <text evidence="4">The sequence shown here is derived from an EMBL/GenBank/DDBJ whole genome shotgun (WGS) entry which is preliminary data.</text>
</comment>
<dbReference type="PROSITE" id="PS00061">
    <property type="entry name" value="ADH_SHORT"/>
    <property type="match status" value="1"/>
</dbReference>
<dbReference type="FunFam" id="3.40.50.720:FF:000084">
    <property type="entry name" value="Short-chain dehydrogenase reductase"/>
    <property type="match status" value="1"/>
</dbReference>
<keyword evidence="3" id="KW-0560">Oxidoreductase</keyword>
<comment type="similarity">
    <text evidence="1">Belongs to the short-chain dehydrogenases/reductases (SDR) family.</text>
</comment>
<dbReference type="InterPro" id="IPR036291">
    <property type="entry name" value="NAD(P)-bd_dom_sf"/>
</dbReference>
<dbReference type="VEuPathDB" id="FungiDB:PABG_06952"/>
<dbReference type="EMBL" id="LZYO01000088">
    <property type="protein sequence ID" value="ODH36482.1"/>
    <property type="molecule type" value="Genomic_DNA"/>
</dbReference>
<dbReference type="Pfam" id="PF13561">
    <property type="entry name" value="adh_short_C2"/>
    <property type="match status" value="1"/>
</dbReference>
<accession>A0A1D2JHU8</accession>
<keyword evidence="2" id="KW-0521">NADP</keyword>
<gene>
    <name evidence="4" type="ORF">ACO22_02764</name>
</gene>
<dbReference type="PANTHER" id="PTHR42760:SF115">
    <property type="entry name" value="3-OXOACYL-[ACYL-CARRIER-PROTEIN] REDUCTASE FABG"/>
    <property type="match status" value="1"/>
</dbReference>
<evidence type="ECO:0000256" key="1">
    <source>
        <dbReference type="ARBA" id="ARBA00006484"/>
    </source>
</evidence>
<dbReference type="PRINTS" id="PR00081">
    <property type="entry name" value="GDHRDH"/>
</dbReference>
<dbReference type="Gene3D" id="3.40.50.720">
    <property type="entry name" value="NAD(P)-binding Rossmann-like Domain"/>
    <property type="match status" value="1"/>
</dbReference>
<dbReference type="GO" id="GO:0016616">
    <property type="term" value="F:oxidoreductase activity, acting on the CH-OH group of donors, NAD or NADP as acceptor"/>
    <property type="evidence" value="ECO:0007669"/>
    <property type="project" value="TreeGrafter"/>
</dbReference>
<dbReference type="InterPro" id="IPR020904">
    <property type="entry name" value="Sc_DH/Rdtase_CS"/>
</dbReference>
<evidence type="ECO:0000256" key="3">
    <source>
        <dbReference type="ARBA" id="ARBA00023002"/>
    </source>
</evidence>
<dbReference type="SUPFAM" id="SSF51735">
    <property type="entry name" value="NAD(P)-binding Rossmann-fold domains"/>
    <property type="match status" value="1"/>
</dbReference>
<organism evidence="4 5">
    <name type="scientific">Paracoccidioides brasiliensis</name>
    <dbReference type="NCBI Taxonomy" id="121759"/>
    <lineage>
        <taxon>Eukaryota</taxon>
        <taxon>Fungi</taxon>
        <taxon>Dikarya</taxon>
        <taxon>Ascomycota</taxon>
        <taxon>Pezizomycotina</taxon>
        <taxon>Eurotiomycetes</taxon>
        <taxon>Eurotiomycetidae</taxon>
        <taxon>Onygenales</taxon>
        <taxon>Ajellomycetaceae</taxon>
        <taxon>Paracoccidioides</taxon>
    </lineage>
</organism>
<evidence type="ECO:0000313" key="4">
    <source>
        <dbReference type="EMBL" id="ODH36482.1"/>
    </source>
</evidence>
<sequence>MDGSREGIGSNDNPQEQLHGGCYKLQGGCRKIKRRCGVNEFAPSSSNRGTCFLRRKGAGKAGLRLRRAALWREFSLKGRTALVTGGARGCGLAFAEGLAEAGADVAVFDIIDPIEGFHRIASKHGVKTAFYKVDVSSKSSLENGFAQFSKEFENKLDICVPCAGINRHLTFLEYTYEAHQELLSTNVMGLFFTAQLAAKQMIANGTKCGSIVLVASIASYMAIKDQNSSAYCGTKGAVRAMCPAIAKELVPYGIRVNSVSPGYVRTEMTAAFPHLVEKWKTDIMNHRLAEPDDIMGACVFLASDASSYMTGQDICVDGGVTKW</sequence>
<dbReference type="Proteomes" id="UP000242814">
    <property type="component" value="Unassembled WGS sequence"/>
</dbReference>
<evidence type="ECO:0000256" key="2">
    <source>
        <dbReference type="ARBA" id="ARBA00022857"/>
    </source>
</evidence>